<accession>A0AA40CDP4</accession>
<evidence type="ECO:0000313" key="3">
    <source>
        <dbReference type="Proteomes" id="UP001174934"/>
    </source>
</evidence>
<dbReference type="PANTHER" id="PTHR42791">
    <property type="entry name" value="GNAT FAMILY ACETYLTRANSFERASE"/>
    <property type="match status" value="1"/>
</dbReference>
<dbReference type="AlphaFoldDB" id="A0AA40CDP4"/>
<dbReference type="CDD" id="cd04301">
    <property type="entry name" value="NAT_SF"/>
    <property type="match status" value="1"/>
</dbReference>
<dbReference type="InterPro" id="IPR016181">
    <property type="entry name" value="Acyl_CoA_acyltransferase"/>
</dbReference>
<gene>
    <name evidence="2" type="ORF">B0T17DRAFT_603914</name>
</gene>
<protein>
    <submittedName>
        <fullName evidence="2">Acyl-CoA N-acyltransferase</fullName>
    </submittedName>
</protein>
<dbReference type="InterPro" id="IPR000182">
    <property type="entry name" value="GNAT_dom"/>
</dbReference>
<keyword evidence="3" id="KW-1185">Reference proteome</keyword>
<dbReference type="Gene3D" id="3.40.630.30">
    <property type="match status" value="1"/>
</dbReference>
<dbReference type="PROSITE" id="PS51186">
    <property type="entry name" value="GNAT"/>
    <property type="match status" value="1"/>
</dbReference>
<dbReference type="GO" id="GO:0016747">
    <property type="term" value="F:acyltransferase activity, transferring groups other than amino-acyl groups"/>
    <property type="evidence" value="ECO:0007669"/>
    <property type="project" value="InterPro"/>
</dbReference>
<feature type="domain" description="N-acetyltransferase" evidence="1">
    <location>
        <begin position="3"/>
        <end position="210"/>
    </location>
</feature>
<dbReference type="InterPro" id="IPR052523">
    <property type="entry name" value="Trichothecene_AcTrans"/>
</dbReference>
<dbReference type="EMBL" id="JAULSR010000001">
    <property type="protein sequence ID" value="KAK0634415.1"/>
    <property type="molecule type" value="Genomic_DNA"/>
</dbReference>
<name>A0AA40CDP4_9PEZI</name>
<dbReference type="Proteomes" id="UP001174934">
    <property type="component" value="Unassembled WGS sequence"/>
</dbReference>
<organism evidence="2 3">
    <name type="scientific">Bombardia bombarda</name>
    <dbReference type="NCBI Taxonomy" id="252184"/>
    <lineage>
        <taxon>Eukaryota</taxon>
        <taxon>Fungi</taxon>
        <taxon>Dikarya</taxon>
        <taxon>Ascomycota</taxon>
        <taxon>Pezizomycotina</taxon>
        <taxon>Sordariomycetes</taxon>
        <taxon>Sordariomycetidae</taxon>
        <taxon>Sordariales</taxon>
        <taxon>Lasiosphaeriaceae</taxon>
        <taxon>Bombardia</taxon>
    </lineage>
</organism>
<dbReference type="PANTHER" id="PTHR42791:SF17">
    <property type="entry name" value="ACETYLTRANSFERASE, GNAT FAMILY FAMILY (AFU_ORTHOLOGUE AFUA_8G05690)"/>
    <property type="match status" value="1"/>
</dbReference>
<evidence type="ECO:0000259" key="1">
    <source>
        <dbReference type="PROSITE" id="PS51186"/>
    </source>
</evidence>
<evidence type="ECO:0000313" key="2">
    <source>
        <dbReference type="EMBL" id="KAK0634415.1"/>
    </source>
</evidence>
<sequence length="215" mass="24235">MSFSILPALIPDIGPVYDAYFAAFSADPASRHLLDIFFPDGFESEEFRKAHTDGTAAYWQTCQTQYTYKCVDRASGKIVGMALFDVFVLPRTSEQRAFPELSWLQGEQRERADKTLKPLWEAREKLWGGRPHIYVHAFAVDPKQQGRGAGAALVQSLIKLGNDCQLPIYLEATPRSAALYKKMGFQTFPHDQARVVTEDGVDIPLMVKQPLTHRL</sequence>
<comment type="caution">
    <text evidence="2">The sequence shown here is derived from an EMBL/GenBank/DDBJ whole genome shotgun (WGS) entry which is preliminary data.</text>
</comment>
<proteinExistence type="predicted"/>
<reference evidence="2" key="1">
    <citation type="submission" date="2023-06" db="EMBL/GenBank/DDBJ databases">
        <title>Genome-scale phylogeny and comparative genomics of the fungal order Sordariales.</title>
        <authorList>
            <consortium name="Lawrence Berkeley National Laboratory"/>
            <person name="Hensen N."/>
            <person name="Bonometti L."/>
            <person name="Westerberg I."/>
            <person name="Brannstrom I.O."/>
            <person name="Guillou S."/>
            <person name="Cros-Aarteil S."/>
            <person name="Calhoun S."/>
            <person name="Haridas S."/>
            <person name="Kuo A."/>
            <person name="Mondo S."/>
            <person name="Pangilinan J."/>
            <person name="Riley R."/>
            <person name="LaButti K."/>
            <person name="Andreopoulos B."/>
            <person name="Lipzen A."/>
            <person name="Chen C."/>
            <person name="Yanf M."/>
            <person name="Daum C."/>
            <person name="Ng V."/>
            <person name="Clum A."/>
            <person name="Steindorff A."/>
            <person name="Ohm R."/>
            <person name="Martin F."/>
            <person name="Silar P."/>
            <person name="Natvig D."/>
            <person name="Lalanne C."/>
            <person name="Gautier V."/>
            <person name="Ament-velasquez S.L."/>
            <person name="Kruys A."/>
            <person name="Hutchinson M.I."/>
            <person name="Powell A.J."/>
            <person name="Barry K."/>
            <person name="Miller A.N."/>
            <person name="Grigoriev I.V."/>
            <person name="Debuchy R."/>
            <person name="Gladieux P."/>
            <person name="Thoren M.H."/>
            <person name="Johannesson H."/>
        </authorList>
    </citation>
    <scope>NUCLEOTIDE SEQUENCE</scope>
    <source>
        <strain evidence="2">SMH3391-2</strain>
    </source>
</reference>
<dbReference type="SUPFAM" id="SSF55729">
    <property type="entry name" value="Acyl-CoA N-acyltransferases (Nat)"/>
    <property type="match status" value="1"/>
</dbReference>
<dbReference type="Pfam" id="PF00583">
    <property type="entry name" value="Acetyltransf_1"/>
    <property type="match status" value="1"/>
</dbReference>